<dbReference type="PRINTS" id="PR00081">
    <property type="entry name" value="GDHRDH"/>
</dbReference>
<evidence type="ECO:0000256" key="1">
    <source>
        <dbReference type="ARBA" id="ARBA00006484"/>
    </source>
</evidence>
<dbReference type="Gene3D" id="3.40.50.720">
    <property type="entry name" value="NAD(P)-binding Rossmann-like Domain"/>
    <property type="match status" value="1"/>
</dbReference>
<feature type="domain" description="Ketoreductase" evidence="3">
    <location>
        <begin position="4"/>
        <end position="170"/>
    </location>
</feature>
<dbReference type="Pfam" id="PF00106">
    <property type="entry name" value="adh_short"/>
    <property type="match status" value="1"/>
</dbReference>
<evidence type="ECO:0000313" key="4">
    <source>
        <dbReference type="EMBL" id="PYD56741.1"/>
    </source>
</evidence>
<comment type="caution">
    <text evidence="4">The sequence shown here is derived from an EMBL/GenBank/DDBJ whole genome shotgun (WGS) entry which is preliminary data.</text>
</comment>
<organism evidence="4 5">
    <name type="scientific">Komagataeibacter xylinus</name>
    <name type="common">Gluconacetobacter xylinus</name>
    <dbReference type="NCBI Taxonomy" id="28448"/>
    <lineage>
        <taxon>Bacteria</taxon>
        <taxon>Pseudomonadati</taxon>
        <taxon>Pseudomonadota</taxon>
        <taxon>Alphaproteobacteria</taxon>
        <taxon>Acetobacterales</taxon>
        <taxon>Acetobacteraceae</taxon>
        <taxon>Komagataeibacter</taxon>
    </lineage>
</organism>
<dbReference type="SMART" id="SM00822">
    <property type="entry name" value="PKS_KR"/>
    <property type="match status" value="1"/>
</dbReference>
<dbReference type="SUPFAM" id="SSF51735">
    <property type="entry name" value="NAD(P)-binding Rossmann-fold domains"/>
    <property type="match status" value="1"/>
</dbReference>
<name>A0A318PT57_KOMXY</name>
<comment type="similarity">
    <text evidence="1 2">Belongs to the short-chain dehydrogenases/reductases (SDR) family.</text>
</comment>
<protein>
    <submittedName>
        <fullName evidence="4">NAD(P)-dependent oxidoreductase</fullName>
    </submittedName>
</protein>
<dbReference type="EMBL" id="NKUC01000017">
    <property type="protein sequence ID" value="PYD56741.1"/>
    <property type="molecule type" value="Genomic_DNA"/>
</dbReference>
<dbReference type="AlphaFoldDB" id="A0A318PT57"/>
<evidence type="ECO:0000259" key="3">
    <source>
        <dbReference type="SMART" id="SM00822"/>
    </source>
</evidence>
<evidence type="ECO:0000313" key="5">
    <source>
        <dbReference type="Proteomes" id="UP000248257"/>
    </source>
</evidence>
<accession>A0A318PT57</accession>
<dbReference type="InterPro" id="IPR002347">
    <property type="entry name" value="SDR_fam"/>
</dbReference>
<dbReference type="InterPro" id="IPR020904">
    <property type="entry name" value="Sc_DH/Rdtase_CS"/>
</dbReference>
<proteinExistence type="inferred from homology"/>
<dbReference type="FunFam" id="3.40.50.720:FF:000084">
    <property type="entry name" value="Short-chain dehydrogenase reductase"/>
    <property type="match status" value="1"/>
</dbReference>
<dbReference type="InterPro" id="IPR036291">
    <property type="entry name" value="NAD(P)-bd_dom_sf"/>
</dbReference>
<dbReference type="InterPro" id="IPR057326">
    <property type="entry name" value="KR_dom"/>
</dbReference>
<dbReference type="PRINTS" id="PR00080">
    <property type="entry name" value="SDRFAMILY"/>
</dbReference>
<dbReference type="OrthoDB" id="7375193at2"/>
<dbReference type="Proteomes" id="UP000248257">
    <property type="component" value="Unassembled WGS sequence"/>
</dbReference>
<evidence type="ECO:0000256" key="2">
    <source>
        <dbReference type="RuleBase" id="RU000363"/>
    </source>
</evidence>
<dbReference type="CDD" id="cd05233">
    <property type="entry name" value="SDR_c"/>
    <property type="match status" value="1"/>
</dbReference>
<dbReference type="STRING" id="1220579.GCA_001571345_01859"/>
<dbReference type="GO" id="GO:0032787">
    <property type="term" value="P:monocarboxylic acid metabolic process"/>
    <property type="evidence" value="ECO:0007669"/>
    <property type="project" value="UniProtKB-ARBA"/>
</dbReference>
<dbReference type="PROSITE" id="PS00061">
    <property type="entry name" value="ADH_SHORT"/>
    <property type="match status" value="1"/>
</dbReference>
<dbReference type="RefSeq" id="WP_061274313.1">
    <property type="nucleotide sequence ID" value="NZ_CBCRXN010000015.1"/>
</dbReference>
<dbReference type="PANTHER" id="PTHR42879">
    <property type="entry name" value="3-OXOACYL-(ACYL-CARRIER-PROTEIN) REDUCTASE"/>
    <property type="match status" value="1"/>
</dbReference>
<dbReference type="InterPro" id="IPR050259">
    <property type="entry name" value="SDR"/>
</dbReference>
<sequence length="251" mass="25923">MRTRHVLVSGGSRGIGRAVARHMIRTGETVTVTGRDAATLQEVVQAGDAHHYVVCDVTDDHAVVTACKKAVSQAGPVDVLVNNAGGSSSGRFGTMAVRDFVDAFQLNVLGAVRLCQSVLPGMVERGKGRIVNVASTAALRGYEYVAPYVTAKHALLGLTRSLALEYARSGITVNAVCPGFTDSDLVSASIARAAGKSGRPAEDIRAEFARFNPRGCLNTTEEVAIAVAFLCSIGASAVNGVALPVAGGEVG</sequence>
<gene>
    <name evidence="4" type="ORF">CFR75_09370</name>
</gene>
<keyword evidence="5" id="KW-1185">Reference proteome</keyword>
<reference evidence="4 5" key="1">
    <citation type="submission" date="2017-07" db="EMBL/GenBank/DDBJ databases">
        <title>A draft genome sequence of Komagataeibacter xylinus LMG 1515.</title>
        <authorList>
            <person name="Skraban J."/>
            <person name="Cleenwerck I."/>
            <person name="Vandamme P."/>
            <person name="Trcek J."/>
        </authorList>
    </citation>
    <scope>NUCLEOTIDE SEQUENCE [LARGE SCALE GENOMIC DNA]</scope>
    <source>
        <strain evidence="4 5">LMG 1515</strain>
    </source>
</reference>